<name>A0ABT4N197_GORRU</name>
<evidence type="ECO:0000313" key="2">
    <source>
        <dbReference type="EMBL" id="MCZ4552196.1"/>
    </source>
</evidence>
<feature type="domain" description="TY-Chap N-terminal" evidence="1">
    <location>
        <begin position="19"/>
        <end position="136"/>
    </location>
</feature>
<keyword evidence="3" id="KW-1185">Reference proteome</keyword>
<dbReference type="InterPro" id="IPR054344">
    <property type="entry name" value="TY-Chap_N"/>
</dbReference>
<protein>
    <recommendedName>
        <fullName evidence="1">TY-Chap N-terminal domain-containing protein</fullName>
    </recommendedName>
</protein>
<reference evidence="2" key="1">
    <citation type="submission" date="2022-12" db="EMBL/GenBank/DDBJ databases">
        <authorList>
            <person name="Krivoruchko A.V."/>
            <person name="Elkin A."/>
        </authorList>
    </citation>
    <scope>NUCLEOTIDE SEQUENCE</scope>
    <source>
        <strain evidence="2">IEGM 1388</strain>
    </source>
</reference>
<dbReference type="EMBL" id="JAPWIE010000006">
    <property type="protein sequence ID" value="MCZ4552196.1"/>
    <property type="molecule type" value="Genomic_DNA"/>
</dbReference>
<proteinExistence type="predicted"/>
<dbReference type="RefSeq" id="WP_301572984.1">
    <property type="nucleotide sequence ID" value="NZ_JAPWIE010000006.1"/>
</dbReference>
<evidence type="ECO:0000259" key="1">
    <source>
        <dbReference type="Pfam" id="PF22552"/>
    </source>
</evidence>
<accession>A0ABT4N197</accession>
<dbReference type="Proteomes" id="UP001067235">
    <property type="component" value="Unassembled WGS sequence"/>
</dbReference>
<dbReference type="Pfam" id="PF22552">
    <property type="entry name" value="TY-Chap3"/>
    <property type="match status" value="1"/>
</dbReference>
<organism evidence="2 3">
    <name type="scientific">Gordonia rubripertincta</name>
    <name type="common">Rhodococcus corallinus</name>
    <dbReference type="NCBI Taxonomy" id="36822"/>
    <lineage>
        <taxon>Bacteria</taxon>
        <taxon>Bacillati</taxon>
        <taxon>Actinomycetota</taxon>
        <taxon>Actinomycetes</taxon>
        <taxon>Mycobacteriales</taxon>
        <taxon>Gordoniaceae</taxon>
        <taxon>Gordonia</taxon>
    </lineage>
</organism>
<sequence length="402" mass="44944">MGEFEIDDSSDFDACAELEWGALAERLEGRLATLEREEFVEIARTDTPSEYQRLLSFGQTSSGRIRCTIDGAAFIGWGQREQRQVVRVQRAAVAGLGWRELRGGKFVYEAGKRSIPELVALVIRSLRYVWEIAYPYVLKVHDPSGPASAAVEGNPIGDGVMPRDPDHLLELACRVLSEDCGEPLEIFDKAIRFQTADDFVTKVLVSPHALRLEFCTILSHGTPDMDLLGAVVAEHSSRWPDVSIVVTKGHVFAVKAMDAAMFHPENLLAALTEWLEFCADGAVDIVEQFHPEVLDQPESESGEVPIGLVEMIARYRDDPAATTPDSLMRRYRANAPMLRRYARICAEMVKDWTAMEQLGTDLDEPIAEVERCRNWREEVERFLPVLLEAISLAAARNVNWAG</sequence>
<evidence type="ECO:0000313" key="3">
    <source>
        <dbReference type="Proteomes" id="UP001067235"/>
    </source>
</evidence>
<gene>
    <name evidence="2" type="ORF">O4213_19540</name>
</gene>
<comment type="caution">
    <text evidence="2">The sequence shown here is derived from an EMBL/GenBank/DDBJ whole genome shotgun (WGS) entry which is preliminary data.</text>
</comment>